<evidence type="ECO:0000313" key="2">
    <source>
        <dbReference type="Proteomes" id="UP000821853"/>
    </source>
</evidence>
<dbReference type="EMBL" id="JABSTR010001706">
    <property type="protein sequence ID" value="KAH9384160.1"/>
    <property type="molecule type" value="Genomic_DNA"/>
</dbReference>
<comment type="caution">
    <text evidence="1">The sequence shown here is derived from an EMBL/GenBank/DDBJ whole genome shotgun (WGS) entry which is preliminary data.</text>
</comment>
<sequence length="73" mass="8315">MKEHIFLVVKNAFIEWLEVRRKNSLTSTALISVLRSRFATFGIQRKVGLDSANAFVSSEIQEFSQIDGIQSVR</sequence>
<dbReference type="AlphaFoldDB" id="A0A9J6HBE4"/>
<dbReference type="VEuPathDB" id="VectorBase:HLOH_043905"/>
<organism evidence="1 2">
    <name type="scientific">Haemaphysalis longicornis</name>
    <name type="common">Bush tick</name>
    <dbReference type="NCBI Taxonomy" id="44386"/>
    <lineage>
        <taxon>Eukaryota</taxon>
        <taxon>Metazoa</taxon>
        <taxon>Ecdysozoa</taxon>
        <taxon>Arthropoda</taxon>
        <taxon>Chelicerata</taxon>
        <taxon>Arachnida</taxon>
        <taxon>Acari</taxon>
        <taxon>Parasitiformes</taxon>
        <taxon>Ixodida</taxon>
        <taxon>Ixodoidea</taxon>
        <taxon>Ixodidae</taxon>
        <taxon>Haemaphysalinae</taxon>
        <taxon>Haemaphysalis</taxon>
    </lineage>
</organism>
<name>A0A9J6HBE4_HAELO</name>
<dbReference type="GO" id="GO:0003676">
    <property type="term" value="F:nucleic acid binding"/>
    <property type="evidence" value="ECO:0007669"/>
    <property type="project" value="InterPro"/>
</dbReference>
<dbReference type="Proteomes" id="UP000821853">
    <property type="component" value="Unassembled WGS sequence"/>
</dbReference>
<protein>
    <recommendedName>
        <fullName evidence="3">Integrase catalytic domain-containing protein</fullName>
    </recommendedName>
</protein>
<reference evidence="1 2" key="1">
    <citation type="journal article" date="2020" name="Cell">
        <title>Large-Scale Comparative Analyses of Tick Genomes Elucidate Their Genetic Diversity and Vector Capacities.</title>
        <authorList>
            <consortium name="Tick Genome and Microbiome Consortium (TIGMIC)"/>
            <person name="Jia N."/>
            <person name="Wang J."/>
            <person name="Shi W."/>
            <person name="Du L."/>
            <person name="Sun Y."/>
            <person name="Zhan W."/>
            <person name="Jiang J.F."/>
            <person name="Wang Q."/>
            <person name="Zhang B."/>
            <person name="Ji P."/>
            <person name="Bell-Sakyi L."/>
            <person name="Cui X.M."/>
            <person name="Yuan T.T."/>
            <person name="Jiang B.G."/>
            <person name="Yang W.F."/>
            <person name="Lam T.T."/>
            <person name="Chang Q.C."/>
            <person name="Ding S.J."/>
            <person name="Wang X.J."/>
            <person name="Zhu J.G."/>
            <person name="Ruan X.D."/>
            <person name="Zhao L."/>
            <person name="Wei J.T."/>
            <person name="Ye R.Z."/>
            <person name="Que T.C."/>
            <person name="Du C.H."/>
            <person name="Zhou Y.H."/>
            <person name="Cheng J.X."/>
            <person name="Dai P.F."/>
            <person name="Guo W.B."/>
            <person name="Han X.H."/>
            <person name="Huang E.J."/>
            <person name="Li L.F."/>
            <person name="Wei W."/>
            <person name="Gao Y.C."/>
            <person name="Liu J.Z."/>
            <person name="Shao H.Z."/>
            <person name="Wang X."/>
            <person name="Wang C.C."/>
            <person name="Yang T.C."/>
            <person name="Huo Q.B."/>
            <person name="Li W."/>
            <person name="Chen H.Y."/>
            <person name="Chen S.E."/>
            <person name="Zhou L.G."/>
            <person name="Ni X.B."/>
            <person name="Tian J.H."/>
            <person name="Sheng Y."/>
            <person name="Liu T."/>
            <person name="Pan Y.S."/>
            <person name="Xia L.Y."/>
            <person name="Li J."/>
            <person name="Zhao F."/>
            <person name="Cao W.C."/>
        </authorList>
    </citation>
    <scope>NUCLEOTIDE SEQUENCE [LARGE SCALE GENOMIC DNA]</scope>
    <source>
        <strain evidence="1">HaeL-2018</strain>
    </source>
</reference>
<evidence type="ECO:0008006" key="3">
    <source>
        <dbReference type="Google" id="ProtNLM"/>
    </source>
</evidence>
<gene>
    <name evidence="1" type="ORF">HPB48_026153</name>
</gene>
<accession>A0A9J6HBE4</accession>
<proteinExistence type="predicted"/>
<keyword evidence="2" id="KW-1185">Reference proteome</keyword>
<dbReference type="InterPro" id="IPR036397">
    <property type="entry name" value="RNaseH_sf"/>
</dbReference>
<dbReference type="OrthoDB" id="5978043at2759"/>
<evidence type="ECO:0000313" key="1">
    <source>
        <dbReference type="EMBL" id="KAH9384160.1"/>
    </source>
</evidence>
<dbReference type="Gene3D" id="3.30.420.10">
    <property type="entry name" value="Ribonuclease H-like superfamily/Ribonuclease H"/>
    <property type="match status" value="1"/>
</dbReference>